<keyword evidence="2" id="KW-1185">Reference proteome</keyword>
<organism evidence="1 2">
    <name type="scientific">Prorocentrum cordatum</name>
    <dbReference type="NCBI Taxonomy" id="2364126"/>
    <lineage>
        <taxon>Eukaryota</taxon>
        <taxon>Sar</taxon>
        <taxon>Alveolata</taxon>
        <taxon>Dinophyceae</taxon>
        <taxon>Prorocentrales</taxon>
        <taxon>Prorocentraceae</taxon>
        <taxon>Prorocentrum</taxon>
    </lineage>
</organism>
<proteinExistence type="predicted"/>
<comment type="caution">
    <text evidence="1">The sequence shown here is derived from an EMBL/GenBank/DDBJ whole genome shotgun (WGS) entry which is preliminary data.</text>
</comment>
<dbReference type="Proteomes" id="UP001189429">
    <property type="component" value="Unassembled WGS sequence"/>
</dbReference>
<dbReference type="EMBL" id="CAUYUJ010003157">
    <property type="protein sequence ID" value="CAK0804110.1"/>
    <property type="molecule type" value="Genomic_DNA"/>
</dbReference>
<protein>
    <submittedName>
        <fullName evidence="1">Uncharacterized protein</fullName>
    </submittedName>
</protein>
<evidence type="ECO:0000313" key="1">
    <source>
        <dbReference type="EMBL" id="CAK0804110.1"/>
    </source>
</evidence>
<accession>A0ABN9QDY0</accession>
<reference evidence="1" key="1">
    <citation type="submission" date="2023-10" db="EMBL/GenBank/DDBJ databases">
        <authorList>
            <person name="Chen Y."/>
            <person name="Shah S."/>
            <person name="Dougan E. K."/>
            <person name="Thang M."/>
            <person name="Chan C."/>
        </authorList>
    </citation>
    <scope>NUCLEOTIDE SEQUENCE [LARGE SCALE GENOMIC DNA]</scope>
</reference>
<name>A0ABN9QDY0_9DINO</name>
<sequence>GIMAAAAAATPIKHILDNLDSCDAFFASQIGAIAADAMAQSQSALSMSAQLQLRNLGAIGAAQAPTLQNRITASGFADSHKARLSAALAARVGTATPALQMRAQTLASGRRYPSCFAHRTADLLFTCMF</sequence>
<evidence type="ECO:0000313" key="2">
    <source>
        <dbReference type="Proteomes" id="UP001189429"/>
    </source>
</evidence>
<feature type="non-terminal residue" evidence="1">
    <location>
        <position position="1"/>
    </location>
</feature>
<gene>
    <name evidence="1" type="ORF">PCOR1329_LOCUS11023</name>
</gene>